<sequence length="70" mass="7134">MQTGNRPLMLGLVALAVVFVVLAILYSLAIINFAASSTGTHHFKHAAVLGGLALACLVGASFVRPKAATA</sequence>
<feature type="transmembrane region" description="Helical" evidence="1">
    <location>
        <begin position="46"/>
        <end position="63"/>
    </location>
</feature>
<keyword evidence="1" id="KW-0812">Transmembrane</keyword>
<dbReference type="EMBL" id="JAEKNR010000189">
    <property type="protein sequence ID" value="MBJ7600187.1"/>
    <property type="molecule type" value="Genomic_DNA"/>
</dbReference>
<reference evidence="2" key="1">
    <citation type="submission" date="2020-10" db="EMBL/GenBank/DDBJ databases">
        <title>Ca. Dormibacterota MAGs.</title>
        <authorList>
            <person name="Montgomery K."/>
        </authorList>
    </citation>
    <scope>NUCLEOTIDE SEQUENCE [LARGE SCALE GENOMIC DNA]</scope>
    <source>
        <strain evidence="2">SC8812_S17_10</strain>
    </source>
</reference>
<dbReference type="Proteomes" id="UP000612893">
    <property type="component" value="Unassembled WGS sequence"/>
</dbReference>
<dbReference type="RefSeq" id="WP_338203919.1">
    <property type="nucleotide sequence ID" value="NZ_JAEKNR010000189.1"/>
</dbReference>
<organism evidence="2 3">
    <name type="scientific">Candidatus Nephthysia bennettiae</name>
    <dbReference type="NCBI Taxonomy" id="3127016"/>
    <lineage>
        <taxon>Bacteria</taxon>
        <taxon>Bacillati</taxon>
        <taxon>Candidatus Dormiibacterota</taxon>
        <taxon>Candidatus Dormibacteria</taxon>
        <taxon>Candidatus Dormibacterales</taxon>
        <taxon>Candidatus Dormibacteraceae</taxon>
        <taxon>Candidatus Nephthysia</taxon>
    </lineage>
</organism>
<dbReference type="AlphaFoldDB" id="A0A934NF21"/>
<feature type="transmembrane region" description="Helical" evidence="1">
    <location>
        <begin position="12"/>
        <end position="34"/>
    </location>
</feature>
<keyword evidence="3" id="KW-1185">Reference proteome</keyword>
<proteinExistence type="predicted"/>
<keyword evidence="1" id="KW-0472">Membrane</keyword>
<name>A0A934NF21_9BACT</name>
<keyword evidence="1" id="KW-1133">Transmembrane helix</keyword>
<evidence type="ECO:0000313" key="2">
    <source>
        <dbReference type="EMBL" id="MBJ7600187.1"/>
    </source>
</evidence>
<gene>
    <name evidence="2" type="ORF">JF922_19205</name>
</gene>
<evidence type="ECO:0000256" key="1">
    <source>
        <dbReference type="SAM" id="Phobius"/>
    </source>
</evidence>
<accession>A0A934NF21</accession>
<protein>
    <submittedName>
        <fullName evidence="2">Uncharacterized protein</fullName>
    </submittedName>
</protein>
<comment type="caution">
    <text evidence="2">The sequence shown here is derived from an EMBL/GenBank/DDBJ whole genome shotgun (WGS) entry which is preliminary data.</text>
</comment>
<evidence type="ECO:0000313" key="3">
    <source>
        <dbReference type="Proteomes" id="UP000612893"/>
    </source>
</evidence>